<keyword evidence="5" id="KW-0378">Hydrolase</keyword>
<dbReference type="GO" id="GO:0004423">
    <property type="term" value="F:iduronate-2-sulfatase activity"/>
    <property type="evidence" value="ECO:0007669"/>
    <property type="project" value="InterPro"/>
</dbReference>
<dbReference type="CDD" id="cd16030">
    <property type="entry name" value="iduronate-2-sulfatase"/>
    <property type="match status" value="1"/>
</dbReference>
<dbReference type="SUPFAM" id="SSF53649">
    <property type="entry name" value="Alkaline phosphatase-like"/>
    <property type="match status" value="1"/>
</dbReference>
<evidence type="ECO:0000256" key="6">
    <source>
        <dbReference type="ARBA" id="ARBA00022837"/>
    </source>
</evidence>
<reference evidence="8" key="1">
    <citation type="submission" date="2021-12" db="EMBL/GenBank/DDBJ databases">
        <title>Description of Gramella crocea sp. nov., a new bacterium isolated from activated sludge.</title>
        <authorList>
            <person name="Zhang X."/>
        </authorList>
    </citation>
    <scope>NUCLEOTIDE SEQUENCE</scope>
    <source>
        <strain evidence="8">YB25</strain>
    </source>
</reference>
<keyword evidence="4" id="KW-0732">Signal</keyword>
<evidence type="ECO:0000313" key="9">
    <source>
        <dbReference type="Proteomes" id="UP001139344"/>
    </source>
</evidence>
<evidence type="ECO:0000313" key="8">
    <source>
        <dbReference type="EMBL" id="MCG9972538.1"/>
    </source>
</evidence>
<evidence type="ECO:0000256" key="4">
    <source>
        <dbReference type="ARBA" id="ARBA00022729"/>
    </source>
</evidence>
<name>A0A9X1V0E4_9FLAO</name>
<dbReference type="InterPro" id="IPR000917">
    <property type="entry name" value="Sulfatase_N"/>
</dbReference>
<dbReference type="Gene3D" id="3.40.720.10">
    <property type="entry name" value="Alkaline Phosphatase, subunit A"/>
    <property type="match status" value="1"/>
</dbReference>
<evidence type="ECO:0000256" key="2">
    <source>
        <dbReference type="ARBA" id="ARBA00008779"/>
    </source>
</evidence>
<comment type="cofactor">
    <cofactor evidence="1">
        <name>Ca(2+)</name>
        <dbReference type="ChEBI" id="CHEBI:29108"/>
    </cofactor>
</comment>
<dbReference type="RefSeq" id="WP_240099881.1">
    <property type="nucleotide sequence ID" value="NZ_JAJSON010000025.1"/>
</dbReference>
<dbReference type="Proteomes" id="UP001139344">
    <property type="component" value="Unassembled WGS sequence"/>
</dbReference>
<proteinExistence type="inferred from homology"/>
<dbReference type="EMBL" id="JAJSON010000025">
    <property type="protein sequence ID" value="MCG9972538.1"/>
    <property type="molecule type" value="Genomic_DNA"/>
</dbReference>
<keyword evidence="6" id="KW-0106">Calcium</keyword>
<evidence type="ECO:0000256" key="1">
    <source>
        <dbReference type="ARBA" id="ARBA00001913"/>
    </source>
</evidence>
<comment type="caution">
    <text evidence="8">The sequence shown here is derived from an EMBL/GenBank/DDBJ whole genome shotgun (WGS) entry which is preliminary data.</text>
</comment>
<protein>
    <submittedName>
        <fullName evidence="8">Sulfatase</fullName>
    </submittedName>
</protein>
<organism evidence="8 9">
    <name type="scientific">Christiangramia crocea</name>
    <dbReference type="NCBI Taxonomy" id="2904124"/>
    <lineage>
        <taxon>Bacteria</taxon>
        <taxon>Pseudomonadati</taxon>
        <taxon>Bacteroidota</taxon>
        <taxon>Flavobacteriia</taxon>
        <taxon>Flavobacteriales</taxon>
        <taxon>Flavobacteriaceae</taxon>
        <taxon>Christiangramia</taxon>
    </lineage>
</organism>
<dbReference type="InterPro" id="IPR035874">
    <property type="entry name" value="IDS"/>
</dbReference>
<keyword evidence="9" id="KW-1185">Reference proteome</keyword>
<evidence type="ECO:0000256" key="5">
    <source>
        <dbReference type="ARBA" id="ARBA00022801"/>
    </source>
</evidence>
<evidence type="ECO:0000259" key="7">
    <source>
        <dbReference type="Pfam" id="PF00884"/>
    </source>
</evidence>
<evidence type="ECO:0000256" key="3">
    <source>
        <dbReference type="ARBA" id="ARBA00022723"/>
    </source>
</evidence>
<keyword evidence="3" id="KW-0479">Metal-binding</keyword>
<dbReference type="GO" id="GO:0005737">
    <property type="term" value="C:cytoplasm"/>
    <property type="evidence" value="ECO:0007669"/>
    <property type="project" value="TreeGrafter"/>
</dbReference>
<gene>
    <name evidence="8" type="ORF">LU635_12885</name>
</gene>
<dbReference type="GO" id="GO:0046872">
    <property type="term" value="F:metal ion binding"/>
    <property type="evidence" value="ECO:0007669"/>
    <property type="project" value="UniProtKB-KW"/>
</dbReference>
<dbReference type="AlphaFoldDB" id="A0A9X1V0E4"/>
<dbReference type="PANTHER" id="PTHR45953">
    <property type="entry name" value="IDURONATE 2-SULFATASE"/>
    <property type="match status" value="1"/>
</dbReference>
<comment type="similarity">
    <text evidence="2">Belongs to the sulfatase family.</text>
</comment>
<accession>A0A9X1V0E4</accession>
<dbReference type="Pfam" id="PF00884">
    <property type="entry name" value="Sulfatase"/>
    <property type="match status" value="1"/>
</dbReference>
<sequence length="524" mass="59595">MRSRVTLQIIFNLFILLVGLNAFTQEKPNVVLIVLDDLNDYVGVLGGHPQAKTPNIDKMAKEGVLFTNAHSNAPVCAPSRSSFMSGILPSSSGNYGFENRKKNSILSNSKTISEYAIENGYKAFQTGKIQHHSRAADWTEMGVPKYQGPVAYNGIKPVIHPSVPEAFAAIGLLDGTFASLADIPSVPESRETPGYTGWWNHKKETPFYYNTDQDRDLMTDEKSVRWLKNKLEELEESKTKEPFFIAFGIMNPHTPHVAPQKYFDMYPMESLEIPIIKDNDNEDCSYDEVLSGKGRSHFEALKDSYPQIEDGLKAYLQAYLAEVTFTDDIVGEVLNSIEESKFSENTIIILVSDHGYNMGEKEYLFKNSPWEESTRIPFIIKHPKYKANAGKKVNHPVSLIDLYPTIADLCEMKGSTLKNDKGVEIDGYSLKTFLEDPDNTIWEGPDIALTVIKNNESSDSEDQNYSVRSKNYRYVRYSNGSEEFYDHRNDPYEWDNQIKNPKYKDKIVAHKKALKMQIQRIRLE</sequence>
<dbReference type="InterPro" id="IPR017850">
    <property type="entry name" value="Alkaline_phosphatase_core_sf"/>
</dbReference>
<feature type="domain" description="Sulfatase N-terminal" evidence="7">
    <location>
        <begin position="28"/>
        <end position="409"/>
    </location>
</feature>
<dbReference type="PANTHER" id="PTHR45953:SF1">
    <property type="entry name" value="IDURONATE 2-SULFATASE"/>
    <property type="match status" value="1"/>
</dbReference>